<reference evidence="1 2" key="2">
    <citation type="submission" date="2018-11" db="EMBL/GenBank/DDBJ databases">
        <authorList>
            <consortium name="Pathogen Informatics"/>
        </authorList>
    </citation>
    <scope>NUCLEOTIDE SEQUENCE [LARGE SCALE GENOMIC DNA]</scope>
</reference>
<reference evidence="3" key="1">
    <citation type="submission" date="2017-02" db="UniProtKB">
        <authorList>
            <consortium name="WormBaseParasite"/>
        </authorList>
    </citation>
    <scope>IDENTIFICATION</scope>
</reference>
<gene>
    <name evidence="1" type="ORF">BTMF_LOCUS4249</name>
</gene>
<organism evidence="3">
    <name type="scientific">Brugia timori</name>
    <dbReference type="NCBI Taxonomy" id="42155"/>
    <lineage>
        <taxon>Eukaryota</taxon>
        <taxon>Metazoa</taxon>
        <taxon>Ecdysozoa</taxon>
        <taxon>Nematoda</taxon>
        <taxon>Chromadorea</taxon>
        <taxon>Rhabditida</taxon>
        <taxon>Spirurina</taxon>
        <taxon>Spiruromorpha</taxon>
        <taxon>Filarioidea</taxon>
        <taxon>Onchocercidae</taxon>
        <taxon>Brugia</taxon>
    </lineage>
</organism>
<dbReference type="EMBL" id="UZAG01004134">
    <property type="protein sequence ID" value="VDO16424.1"/>
    <property type="molecule type" value="Genomic_DNA"/>
</dbReference>
<keyword evidence="2" id="KW-1185">Reference proteome</keyword>
<dbReference type="Proteomes" id="UP000280834">
    <property type="component" value="Unassembled WGS sequence"/>
</dbReference>
<evidence type="ECO:0000313" key="2">
    <source>
        <dbReference type="Proteomes" id="UP000280834"/>
    </source>
</evidence>
<dbReference type="AlphaFoldDB" id="A0A0R3QF19"/>
<accession>A0A0R3QF19</accession>
<protein>
    <submittedName>
        <fullName evidence="3">Ovule protein</fullName>
    </submittedName>
</protein>
<evidence type="ECO:0000313" key="3">
    <source>
        <dbReference type="WBParaSite" id="BTMF_0000496301-mRNA-1"/>
    </source>
</evidence>
<sequence length="81" mass="9438">LRTREASHSNSRRFFGTLCHKPQAQSNCHASRFAQKALLLFTNKTTLILLSFCIRPSTIFHLHRSENPYYVIKKAKDFSKQ</sequence>
<name>A0A0R3QF19_9BILA</name>
<proteinExistence type="predicted"/>
<evidence type="ECO:0000313" key="1">
    <source>
        <dbReference type="EMBL" id="VDO16424.1"/>
    </source>
</evidence>
<dbReference type="WBParaSite" id="BTMF_0000496301-mRNA-1">
    <property type="protein sequence ID" value="BTMF_0000496301-mRNA-1"/>
    <property type="gene ID" value="BTMF_0000496301"/>
</dbReference>